<gene>
    <name evidence="1" type="ORF">MU0083_000865</name>
</gene>
<dbReference type="Proteomes" id="UP001190336">
    <property type="component" value="Chromosome"/>
</dbReference>
<reference evidence="1 2" key="1">
    <citation type="submission" date="2023-08" db="EMBL/GenBank/DDBJ databases">
        <authorList>
            <person name="Folkvardsen B D."/>
            <person name="Norman A."/>
        </authorList>
    </citation>
    <scope>NUCLEOTIDE SEQUENCE [LARGE SCALE GENOMIC DNA]</scope>
    <source>
        <strain evidence="1 2">Mu0083</strain>
    </source>
</reference>
<dbReference type="RefSeq" id="WP_308475777.1">
    <property type="nucleotide sequence ID" value="NZ_OY726394.1"/>
</dbReference>
<keyword evidence="2" id="KW-1185">Reference proteome</keyword>
<dbReference type="EMBL" id="OY726394">
    <property type="protein sequence ID" value="CAJ1494607.1"/>
    <property type="molecule type" value="Genomic_DNA"/>
</dbReference>
<organism evidence="1 2">
    <name type="scientific">[Mycobacterium] kokjensenii</name>
    <dbReference type="NCBI Taxonomy" id="3064287"/>
    <lineage>
        <taxon>Bacteria</taxon>
        <taxon>Bacillati</taxon>
        <taxon>Actinomycetota</taxon>
        <taxon>Actinomycetes</taxon>
        <taxon>Mycobacteriales</taxon>
        <taxon>Mycobacteriaceae</taxon>
        <taxon>Mycolicibacter</taxon>
    </lineage>
</organism>
<evidence type="ECO:0000313" key="2">
    <source>
        <dbReference type="Proteomes" id="UP001190336"/>
    </source>
</evidence>
<proteinExistence type="predicted"/>
<name>A0ABM9L8G7_9MYCO</name>
<evidence type="ECO:0000313" key="1">
    <source>
        <dbReference type="EMBL" id="CAJ1494607.1"/>
    </source>
</evidence>
<sequence>MWEKGLALAAILVGGAIGLVSPGQPVSLAGSFTMTITDGAGIVRAGAAHTWLLAPCGSDCLNVNDLDVGWSSDAHREGNSWVWTINNGKLTHSFDQRTLAGKLAGEAGTVWWALTKNA</sequence>
<accession>A0ABM9L8G7</accession>
<protein>
    <submittedName>
        <fullName evidence="1">Uncharacterized protein</fullName>
    </submittedName>
</protein>